<keyword evidence="8" id="KW-1185">Reference proteome</keyword>
<accession>A0A318JQS7</accession>
<keyword evidence="3 6" id="KW-0812">Transmembrane</keyword>
<evidence type="ECO:0000313" key="7">
    <source>
        <dbReference type="EMBL" id="PXX51007.1"/>
    </source>
</evidence>
<evidence type="ECO:0000256" key="2">
    <source>
        <dbReference type="ARBA" id="ARBA00022475"/>
    </source>
</evidence>
<evidence type="ECO:0000256" key="4">
    <source>
        <dbReference type="ARBA" id="ARBA00022989"/>
    </source>
</evidence>
<dbReference type="GO" id="GO:0005886">
    <property type="term" value="C:plasma membrane"/>
    <property type="evidence" value="ECO:0007669"/>
    <property type="project" value="UniProtKB-SubCell"/>
</dbReference>
<feature type="transmembrane region" description="Helical" evidence="6">
    <location>
        <begin position="192"/>
        <end position="216"/>
    </location>
</feature>
<evidence type="ECO:0000256" key="5">
    <source>
        <dbReference type="ARBA" id="ARBA00023136"/>
    </source>
</evidence>
<dbReference type="InterPro" id="IPR001123">
    <property type="entry name" value="LeuE-type"/>
</dbReference>
<protein>
    <submittedName>
        <fullName evidence="7">L-lysine exporter family protein LysE/ArgO</fullName>
    </submittedName>
</protein>
<keyword evidence="5 6" id="KW-0472">Membrane</keyword>
<feature type="transmembrane region" description="Helical" evidence="6">
    <location>
        <begin position="38"/>
        <end position="63"/>
    </location>
</feature>
<dbReference type="OrthoDB" id="9130231at2"/>
<sequence length="220" mass="23285">MLAIATKGFLLSVSLCLDIGIVNAALINTGLRKGLRPALMMGLGSCFGDLLYALLSLLGMSLLFSFTPVRWVMWLGGGSVLLWLTWKMACSAWQEFHHPSTAAGKPADKAGDDGQRRSTAAEFWRGLLMALASPSSLLWFAAVGGSIIAQSTDGSSLAASVFLGGFFLGGLAWSSFLAWLASHGQKLVGHRLLLYCNAASAALFAYLALGVIVHGYQTLL</sequence>
<name>A0A318JQS7_9NEIS</name>
<reference evidence="7 8" key="1">
    <citation type="submission" date="2018-05" db="EMBL/GenBank/DDBJ databases">
        <title>Genomic Encyclopedia of Type Strains, Phase IV (KMG-IV): sequencing the most valuable type-strain genomes for metagenomic binning, comparative biology and taxonomic classification.</title>
        <authorList>
            <person name="Goeker M."/>
        </authorList>
    </citation>
    <scope>NUCLEOTIDE SEQUENCE [LARGE SCALE GENOMIC DNA]</scope>
    <source>
        <strain evidence="7 8">DSM 25134</strain>
    </source>
</reference>
<feature type="transmembrane region" description="Helical" evidence="6">
    <location>
        <begin position="126"/>
        <end position="149"/>
    </location>
</feature>
<evidence type="ECO:0000256" key="6">
    <source>
        <dbReference type="SAM" id="Phobius"/>
    </source>
</evidence>
<feature type="transmembrane region" description="Helical" evidence="6">
    <location>
        <begin position="6"/>
        <end position="26"/>
    </location>
</feature>
<evidence type="ECO:0000313" key="8">
    <source>
        <dbReference type="Proteomes" id="UP000248395"/>
    </source>
</evidence>
<keyword evidence="4 6" id="KW-1133">Transmembrane helix</keyword>
<dbReference type="PANTHER" id="PTHR30086:SF20">
    <property type="entry name" value="ARGININE EXPORTER PROTEIN ARGO-RELATED"/>
    <property type="match status" value="1"/>
</dbReference>
<comment type="subcellular location">
    <subcellularLocation>
        <location evidence="1">Cell membrane</location>
        <topology evidence="1">Multi-pass membrane protein</topology>
    </subcellularLocation>
</comment>
<dbReference type="GO" id="GO:0015171">
    <property type="term" value="F:amino acid transmembrane transporter activity"/>
    <property type="evidence" value="ECO:0007669"/>
    <property type="project" value="TreeGrafter"/>
</dbReference>
<dbReference type="AlphaFoldDB" id="A0A318JQS7"/>
<organism evidence="7 8">
    <name type="scientific">Aquitalea magnusonii</name>
    <dbReference type="NCBI Taxonomy" id="332411"/>
    <lineage>
        <taxon>Bacteria</taxon>
        <taxon>Pseudomonadati</taxon>
        <taxon>Pseudomonadota</taxon>
        <taxon>Betaproteobacteria</taxon>
        <taxon>Neisseriales</taxon>
        <taxon>Chromobacteriaceae</taxon>
        <taxon>Aquitalea</taxon>
    </lineage>
</organism>
<evidence type="ECO:0000256" key="3">
    <source>
        <dbReference type="ARBA" id="ARBA00022692"/>
    </source>
</evidence>
<dbReference type="Proteomes" id="UP000248395">
    <property type="component" value="Unassembled WGS sequence"/>
</dbReference>
<dbReference type="EMBL" id="QJKC01000001">
    <property type="protein sequence ID" value="PXX51007.1"/>
    <property type="molecule type" value="Genomic_DNA"/>
</dbReference>
<dbReference type="Pfam" id="PF01810">
    <property type="entry name" value="LysE"/>
    <property type="match status" value="1"/>
</dbReference>
<keyword evidence="2" id="KW-1003">Cell membrane</keyword>
<comment type="caution">
    <text evidence="7">The sequence shown here is derived from an EMBL/GenBank/DDBJ whole genome shotgun (WGS) entry which is preliminary data.</text>
</comment>
<gene>
    <name evidence="7" type="ORF">DFR38_10164</name>
</gene>
<dbReference type="PANTHER" id="PTHR30086">
    <property type="entry name" value="ARGININE EXPORTER PROTEIN ARGO"/>
    <property type="match status" value="1"/>
</dbReference>
<evidence type="ECO:0000256" key="1">
    <source>
        <dbReference type="ARBA" id="ARBA00004651"/>
    </source>
</evidence>
<dbReference type="RefSeq" id="WP_110312833.1">
    <property type="nucleotide sequence ID" value="NZ_QJKC01000001.1"/>
</dbReference>
<proteinExistence type="predicted"/>
<feature type="transmembrane region" description="Helical" evidence="6">
    <location>
        <begin position="161"/>
        <end position="180"/>
    </location>
</feature>